<protein>
    <submittedName>
        <fullName evidence="1">Uncharacterized protein</fullName>
    </submittedName>
</protein>
<accession>A0A9W6R9E4</accession>
<comment type="caution">
    <text evidence="1">The sequence shown here is derived from an EMBL/GenBank/DDBJ whole genome shotgun (WGS) entry which is preliminary data.</text>
</comment>
<name>A0A9W6R9E4_9PSEU</name>
<reference evidence="1" key="1">
    <citation type="submission" date="2023-03" db="EMBL/GenBank/DDBJ databases">
        <title>Amycolatopsis taiwanensis NBRC 103393.</title>
        <authorList>
            <person name="Ichikawa N."/>
            <person name="Sato H."/>
            <person name="Tonouchi N."/>
        </authorList>
    </citation>
    <scope>NUCLEOTIDE SEQUENCE</scope>
    <source>
        <strain evidence="1">NBRC 103393</strain>
    </source>
</reference>
<dbReference type="Proteomes" id="UP001165136">
    <property type="component" value="Unassembled WGS sequence"/>
</dbReference>
<proteinExistence type="predicted"/>
<dbReference type="AlphaFoldDB" id="A0A9W6R9E4"/>
<gene>
    <name evidence="1" type="ORF">Atai01_82920</name>
</gene>
<evidence type="ECO:0000313" key="2">
    <source>
        <dbReference type="Proteomes" id="UP001165136"/>
    </source>
</evidence>
<organism evidence="1 2">
    <name type="scientific">Amycolatopsis taiwanensis</name>
    <dbReference type="NCBI Taxonomy" id="342230"/>
    <lineage>
        <taxon>Bacteria</taxon>
        <taxon>Bacillati</taxon>
        <taxon>Actinomycetota</taxon>
        <taxon>Actinomycetes</taxon>
        <taxon>Pseudonocardiales</taxon>
        <taxon>Pseudonocardiaceae</taxon>
        <taxon>Amycolatopsis</taxon>
    </lineage>
</organism>
<evidence type="ECO:0000313" key="1">
    <source>
        <dbReference type="EMBL" id="GLY71673.1"/>
    </source>
</evidence>
<dbReference type="EMBL" id="BSTI01000044">
    <property type="protein sequence ID" value="GLY71673.1"/>
    <property type="molecule type" value="Genomic_DNA"/>
</dbReference>
<keyword evidence="2" id="KW-1185">Reference proteome</keyword>
<sequence>MAVAAGRWVEWDKATPTEVQDLVLWFKQAAKPRTAARTTSVATAGRVNPVTRPLAASRPAAVKVSGRCF</sequence>